<name>A0A2J6WZN9_9CHLR</name>
<evidence type="ECO:0000313" key="2">
    <source>
        <dbReference type="EMBL" id="PMP76842.1"/>
    </source>
</evidence>
<evidence type="ECO:0000259" key="1">
    <source>
        <dbReference type="Pfam" id="PF01593"/>
    </source>
</evidence>
<gene>
    <name evidence="2" type="ORF">C0184_12545</name>
</gene>
<dbReference type="NCBIfam" id="NF005560">
    <property type="entry name" value="PRK07233.1"/>
    <property type="match status" value="1"/>
</dbReference>
<dbReference type="Gene3D" id="3.50.50.60">
    <property type="entry name" value="FAD/NAD(P)-binding domain"/>
    <property type="match status" value="1"/>
</dbReference>
<protein>
    <submittedName>
        <fullName evidence="2">Oxidoreductase</fullName>
    </submittedName>
</protein>
<dbReference type="EMBL" id="PNIQ01000839">
    <property type="protein sequence ID" value="PMP76842.1"/>
    <property type="molecule type" value="Genomic_DNA"/>
</dbReference>
<dbReference type="InterPro" id="IPR050464">
    <property type="entry name" value="Zeta_carotene_desat/Oxidored"/>
</dbReference>
<dbReference type="Proteomes" id="UP000243376">
    <property type="component" value="Unassembled WGS sequence"/>
</dbReference>
<proteinExistence type="predicted"/>
<evidence type="ECO:0000313" key="3">
    <source>
        <dbReference type="Proteomes" id="UP000243376"/>
    </source>
</evidence>
<dbReference type="InterPro" id="IPR002937">
    <property type="entry name" value="Amino_oxidase"/>
</dbReference>
<reference evidence="2 3" key="1">
    <citation type="submission" date="2018-01" db="EMBL/GenBank/DDBJ databases">
        <title>Metagenomic assembled genomes from two thermal pools in the Uzon Caldera, Kamchatka, Russia.</title>
        <authorList>
            <person name="Wilkins L."/>
            <person name="Ettinger C."/>
        </authorList>
    </citation>
    <scope>NUCLEOTIDE SEQUENCE [LARGE SCALE GENOMIC DNA]</scope>
    <source>
        <strain evidence="2">ZAV-02</strain>
    </source>
</reference>
<comment type="caution">
    <text evidence="2">The sequence shown here is derived from an EMBL/GenBank/DDBJ whole genome shotgun (WGS) entry which is preliminary data.</text>
</comment>
<dbReference type="PRINTS" id="PR00419">
    <property type="entry name" value="ADXRDTASE"/>
</dbReference>
<dbReference type="GO" id="GO:0016491">
    <property type="term" value="F:oxidoreductase activity"/>
    <property type="evidence" value="ECO:0007669"/>
    <property type="project" value="InterPro"/>
</dbReference>
<dbReference type="InterPro" id="IPR036188">
    <property type="entry name" value="FAD/NAD-bd_sf"/>
</dbReference>
<dbReference type="Pfam" id="PF01593">
    <property type="entry name" value="Amino_oxidase"/>
    <property type="match status" value="1"/>
</dbReference>
<organism evidence="2 3">
    <name type="scientific">Chloroflexus aggregans</name>
    <dbReference type="NCBI Taxonomy" id="152260"/>
    <lineage>
        <taxon>Bacteria</taxon>
        <taxon>Bacillati</taxon>
        <taxon>Chloroflexota</taxon>
        <taxon>Chloroflexia</taxon>
        <taxon>Chloroflexales</taxon>
        <taxon>Chloroflexineae</taxon>
        <taxon>Chloroflexaceae</taxon>
        <taxon>Chloroflexus</taxon>
    </lineage>
</organism>
<dbReference type="SUPFAM" id="SSF51905">
    <property type="entry name" value="FAD/NAD(P)-binding domain"/>
    <property type="match status" value="1"/>
</dbReference>
<sequence length="439" mass="49815">MKVAIIGAGFAGLSAAYDLAGHGYTVTIYEAGEQVGGLASGFRDPTWEWPLERFYHHIFTTDHAIIALTNEIGLRDRLFFRSPVTAQWWRGRGYALDGVLPVLRFPGLPFIDRLRFGLTAFYLKYLTNNWQKLEQTTATAWIERFSGKNAAQVIWHPLLEGKFGLHADEVNMAWLWARLRARSFQLGYFVGGFQAFADALCAACLRRGVQVVLQTPVKAVHQTAGGWQVLAGDHPPTDYDALLVTGSPELLARLVPHLPSGYLGQLHRLRSMGAVVMTIALRRPLTNGIYWLNLPKDEFPFLALVEHTNFIEPSRYGGDNLIYCGDYLDPDHEYFRLTPEGLLERFVPALRQINPAFQREWVRAYWLHRELYAQPIVPVNHSRNIPPIPTPLPGLYWASMSQVYPWDRGTNYAVELGRRAARIMREHLHPKPQAVPSGY</sequence>
<dbReference type="AlphaFoldDB" id="A0A2J6WZN9"/>
<accession>A0A2J6WZN9</accession>
<dbReference type="PANTHER" id="PTHR42923">
    <property type="entry name" value="PROTOPORPHYRINOGEN OXIDASE"/>
    <property type="match status" value="1"/>
</dbReference>
<dbReference type="PANTHER" id="PTHR42923:SF46">
    <property type="entry name" value="AMINE OXIDASE"/>
    <property type="match status" value="1"/>
</dbReference>
<feature type="domain" description="Amine oxidase" evidence="1">
    <location>
        <begin position="10"/>
        <end position="423"/>
    </location>
</feature>